<dbReference type="GO" id="GO:0003700">
    <property type="term" value="F:DNA-binding transcription factor activity"/>
    <property type="evidence" value="ECO:0007669"/>
    <property type="project" value="InterPro"/>
</dbReference>
<feature type="compositionally biased region" description="Polar residues" evidence="5">
    <location>
        <begin position="437"/>
        <end position="454"/>
    </location>
</feature>
<feature type="region of interest" description="Disordered" evidence="5">
    <location>
        <begin position="125"/>
        <end position="164"/>
    </location>
</feature>
<feature type="compositionally biased region" description="Basic and acidic residues" evidence="5">
    <location>
        <begin position="138"/>
        <end position="149"/>
    </location>
</feature>
<dbReference type="Pfam" id="PF00250">
    <property type="entry name" value="Forkhead"/>
    <property type="match status" value="1"/>
</dbReference>
<dbReference type="Gene3D" id="1.10.10.10">
    <property type="entry name" value="Winged helix-like DNA-binding domain superfamily/Winged helix DNA-binding domain"/>
    <property type="match status" value="1"/>
</dbReference>
<dbReference type="SMART" id="SM00339">
    <property type="entry name" value="FH"/>
    <property type="match status" value="1"/>
</dbReference>
<sequence length="544" mass="60887">MHGMERSDSQPPPPMIASKRISTNFSVDCLLDSEAIYHREENKINCEDVTQGRMALDYRTHVAQPAPAYSLTEDRREPSMSPEYSSPKFAEDSSSKVSAARQDSPMLFENGADNVMSDETDDVNVAETGDANNTTTACEKEETNEKEQKQTSGNSPPSNKYGKKPPYSYNALIMMAIKRSPQKRLTLSQIYQYITTNFPYYKENKQAWQNSIRHNLSLNKCFVKVPRHYDDPGKGNYWMLDPCSDDVYIGSSTGKLRRRNNSNNVRGRLALRRRAFAQVFGEQQQNYLPNPSTALLHPYQYGANYPGRLGAKSTADINTLLQQNPMLLAKLQQRGHDVAQSNAYLETQLKLSSQVLNRYNQLQATRNPLEQYYAQLASSAALMGRLPVQQGMAWNPFVTKPAKMDESVSDSESTGSNPNSKPIKEEPVPAGIERPWESSSTRKSSNDGSDAKTPSSHEVRHLSRSSEHCDVDETTPTGGSPPRIWQPQRLPATSLPLVRNNCHPLHSYPGLFLPSTAQLMFPQAFSPFALSSHRPADVTSKTKL</sequence>
<evidence type="ECO:0000259" key="6">
    <source>
        <dbReference type="PROSITE" id="PS50039"/>
    </source>
</evidence>
<dbReference type="PROSITE" id="PS50039">
    <property type="entry name" value="FORK_HEAD_3"/>
    <property type="match status" value="1"/>
</dbReference>
<dbReference type="InterPro" id="IPR036388">
    <property type="entry name" value="WH-like_DNA-bd_sf"/>
</dbReference>
<dbReference type="InterPro" id="IPR047208">
    <property type="entry name" value="FOXG1"/>
</dbReference>
<feature type="compositionally biased region" description="Polar residues" evidence="5">
    <location>
        <begin position="410"/>
        <end position="420"/>
    </location>
</feature>
<accession>A0A6F9DK02</accession>
<keyword evidence="2 4" id="KW-0238">DNA-binding</keyword>
<reference evidence="7" key="1">
    <citation type="submission" date="2020-04" db="EMBL/GenBank/DDBJ databases">
        <authorList>
            <person name="Neveu A P."/>
        </authorList>
    </citation>
    <scope>NUCLEOTIDE SEQUENCE</scope>
    <source>
        <tissue evidence="7">Whole embryo</tissue>
    </source>
</reference>
<dbReference type="PANTHER" id="PTHR46617:SF3">
    <property type="entry name" value="FORKHEAD BOX PROTEIN G1"/>
    <property type="match status" value="1"/>
</dbReference>
<dbReference type="AlphaFoldDB" id="A0A6F9DK02"/>
<comment type="subcellular location">
    <subcellularLocation>
        <location evidence="1 4">Nucleus</location>
    </subcellularLocation>
</comment>
<dbReference type="SUPFAM" id="SSF46785">
    <property type="entry name" value="Winged helix' DNA-binding domain"/>
    <property type="match status" value="1"/>
</dbReference>
<organism evidence="7">
    <name type="scientific">Phallusia mammillata</name>
    <dbReference type="NCBI Taxonomy" id="59560"/>
    <lineage>
        <taxon>Eukaryota</taxon>
        <taxon>Metazoa</taxon>
        <taxon>Chordata</taxon>
        <taxon>Tunicata</taxon>
        <taxon>Ascidiacea</taxon>
        <taxon>Phlebobranchia</taxon>
        <taxon>Ascidiidae</taxon>
        <taxon>Phallusia</taxon>
    </lineage>
</organism>
<feature type="region of interest" description="Disordered" evidence="5">
    <location>
        <begin position="1"/>
        <end position="20"/>
    </location>
</feature>
<evidence type="ECO:0000313" key="7">
    <source>
        <dbReference type="EMBL" id="CAB3263360.1"/>
    </source>
</evidence>
<feature type="region of interest" description="Disordered" evidence="5">
    <location>
        <begin position="66"/>
        <end position="103"/>
    </location>
</feature>
<proteinExistence type="evidence at transcript level"/>
<feature type="DNA-binding region" description="Fork-head" evidence="4">
    <location>
        <begin position="164"/>
        <end position="258"/>
    </location>
</feature>
<keyword evidence="4" id="KW-0539">Nucleus</keyword>
<feature type="domain" description="Fork-head" evidence="6">
    <location>
        <begin position="164"/>
        <end position="258"/>
    </location>
</feature>
<dbReference type="InterPro" id="IPR001766">
    <property type="entry name" value="Fork_head_dom"/>
</dbReference>
<feature type="region of interest" description="Disordered" evidence="5">
    <location>
        <begin position="403"/>
        <end position="488"/>
    </location>
</feature>
<evidence type="ECO:0000256" key="1">
    <source>
        <dbReference type="ARBA" id="ARBA00004123"/>
    </source>
</evidence>
<name>A0A6F9DK02_9ASCI</name>
<dbReference type="CDD" id="cd20021">
    <property type="entry name" value="FH_FOXG"/>
    <property type="match status" value="1"/>
</dbReference>
<dbReference type="InterPro" id="IPR030456">
    <property type="entry name" value="TF_fork_head_CS_2"/>
</dbReference>
<gene>
    <name evidence="7" type="primary">LOC778612</name>
</gene>
<dbReference type="PROSITE" id="PS00658">
    <property type="entry name" value="FORK_HEAD_2"/>
    <property type="match status" value="1"/>
</dbReference>
<dbReference type="FunFam" id="1.10.10.10:FF:000135">
    <property type="entry name" value="forkhead box protein G1"/>
    <property type="match status" value="1"/>
</dbReference>
<evidence type="ECO:0000256" key="2">
    <source>
        <dbReference type="ARBA" id="ARBA00023125"/>
    </source>
</evidence>
<dbReference type="GO" id="GO:0005634">
    <property type="term" value="C:nucleus"/>
    <property type="evidence" value="ECO:0007669"/>
    <property type="project" value="UniProtKB-SubCell"/>
</dbReference>
<protein>
    <recommendedName>
        <fullName evidence="3">Forkhead box protein G1</fullName>
    </recommendedName>
</protein>
<evidence type="ECO:0000256" key="5">
    <source>
        <dbReference type="SAM" id="MobiDB-lite"/>
    </source>
</evidence>
<evidence type="ECO:0000256" key="3">
    <source>
        <dbReference type="ARBA" id="ARBA00034868"/>
    </source>
</evidence>
<dbReference type="GO" id="GO:1990837">
    <property type="term" value="F:sequence-specific double-stranded DNA binding"/>
    <property type="evidence" value="ECO:0007669"/>
    <property type="project" value="TreeGrafter"/>
</dbReference>
<dbReference type="PANTHER" id="PTHR46617">
    <property type="entry name" value="FORKHEAD BOX PROTEIN G1"/>
    <property type="match status" value="1"/>
</dbReference>
<evidence type="ECO:0000256" key="4">
    <source>
        <dbReference type="PROSITE-ProRule" id="PRU00089"/>
    </source>
</evidence>
<dbReference type="PROSITE" id="PS00657">
    <property type="entry name" value="FORK_HEAD_1"/>
    <property type="match status" value="1"/>
</dbReference>
<dbReference type="EMBL" id="LR787498">
    <property type="protein sequence ID" value="CAB3263360.1"/>
    <property type="molecule type" value="mRNA"/>
</dbReference>
<feature type="compositionally biased region" description="Basic and acidic residues" evidence="5">
    <location>
        <begin position="455"/>
        <end position="471"/>
    </location>
</feature>
<dbReference type="InterPro" id="IPR018122">
    <property type="entry name" value="TF_fork_head_CS_1"/>
</dbReference>
<dbReference type="PRINTS" id="PR00053">
    <property type="entry name" value="FORKHEAD"/>
</dbReference>
<dbReference type="InterPro" id="IPR036390">
    <property type="entry name" value="WH_DNA-bd_sf"/>
</dbReference>
<dbReference type="GO" id="GO:0006357">
    <property type="term" value="P:regulation of transcription by RNA polymerase II"/>
    <property type="evidence" value="ECO:0007669"/>
    <property type="project" value="TreeGrafter"/>
</dbReference>